<dbReference type="RefSeq" id="WP_090840090.1">
    <property type="nucleotide sequence ID" value="NZ_FORM01000005.1"/>
</dbReference>
<evidence type="ECO:0000313" key="2">
    <source>
        <dbReference type="EMBL" id="SFJ25821.1"/>
    </source>
</evidence>
<accession>A0A1I3PXA5</accession>
<name>A0A1I3PXA5_9FLAO</name>
<keyword evidence="1" id="KW-0472">Membrane</keyword>
<organism evidence="2 3">
    <name type="scientific">Olleya namhaensis</name>
    <dbReference type="NCBI Taxonomy" id="1144750"/>
    <lineage>
        <taxon>Bacteria</taxon>
        <taxon>Pseudomonadati</taxon>
        <taxon>Bacteroidota</taxon>
        <taxon>Flavobacteriia</taxon>
        <taxon>Flavobacteriales</taxon>
        <taxon>Flavobacteriaceae</taxon>
    </lineage>
</organism>
<protein>
    <submittedName>
        <fullName evidence="2">Uncharacterized protein</fullName>
    </submittedName>
</protein>
<keyword evidence="1" id="KW-0812">Transmembrane</keyword>
<feature type="transmembrane region" description="Helical" evidence="1">
    <location>
        <begin position="49"/>
        <end position="70"/>
    </location>
</feature>
<dbReference type="Proteomes" id="UP000199559">
    <property type="component" value="Unassembled WGS sequence"/>
</dbReference>
<dbReference type="AlphaFoldDB" id="A0A1I3PXA5"/>
<proteinExistence type="predicted"/>
<evidence type="ECO:0000313" key="3">
    <source>
        <dbReference type="Proteomes" id="UP000199559"/>
    </source>
</evidence>
<gene>
    <name evidence="2" type="ORF">SAMN05443431_105300</name>
</gene>
<dbReference type="EMBL" id="FORM01000005">
    <property type="protein sequence ID" value="SFJ25821.1"/>
    <property type="molecule type" value="Genomic_DNA"/>
</dbReference>
<keyword evidence="1" id="KW-1133">Transmembrane helix</keyword>
<keyword evidence="3" id="KW-1185">Reference proteome</keyword>
<dbReference type="STRING" id="1144750.SAMN05443431_105300"/>
<sequence>MDINYNQKDKTIDIKDGLKSQYFMIKALMILNLVNALLNVSYISEDGIGFMQIIWLILGIVSIVVLYFFFFKKSSQEKIEIKTIERLTEKTVFGSKRMTLKLKNGKSRDLAYLKTSEEISKVKKMLTKIGVPV</sequence>
<evidence type="ECO:0000256" key="1">
    <source>
        <dbReference type="SAM" id="Phobius"/>
    </source>
</evidence>
<feature type="transmembrane region" description="Helical" evidence="1">
    <location>
        <begin position="21"/>
        <end position="43"/>
    </location>
</feature>
<reference evidence="3" key="1">
    <citation type="submission" date="2016-10" db="EMBL/GenBank/DDBJ databases">
        <authorList>
            <person name="Varghese N."/>
            <person name="Submissions S."/>
        </authorList>
    </citation>
    <scope>NUCLEOTIDE SEQUENCE [LARGE SCALE GENOMIC DNA]</scope>
    <source>
        <strain evidence="3">DSM 28881</strain>
    </source>
</reference>